<name>A0AAU7CKM0_9BACT</name>
<dbReference type="EMBL" id="CP155447">
    <property type="protein sequence ID" value="XBH05800.1"/>
    <property type="molecule type" value="Genomic_DNA"/>
</dbReference>
<dbReference type="NCBIfam" id="NF033819">
    <property type="entry name" value="IS66_TnpB"/>
    <property type="match status" value="1"/>
</dbReference>
<protein>
    <submittedName>
        <fullName evidence="1">IS66 family insertion sequence element accessory protein TnpB</fullName>
    </submittedName>
</protein>
<dbReference type="Pfam" id="PF05717">
    <property type="entry name" value="TnpB_IS66"/>
    <property type="match status" value="1"/>
</dbReference>
<organism evidence="1">
    <name type="scientific">Singulisphaera sp. Ch08</name>
    <dbReference type="NCBI Taxonomy" id="3120278"/>
    <lineage>
        <taxon>Bacteria</taxon>
        <taxon>Pseudomonadati</taxon>
        <taxon>Planctomycetota</taxon>
        <taxon>Planctomycetia</taxon>
        <taxon>Isosphaerales</taxon>
        <taxon>Isosphaeraceae</taxon>
        <taxon>Singulisphaera</taxon>
    </lineage>
</organism>
<evidence type="ECO:0000313" key="1">
    <source>
        <dbReference type="EMBL" id="XBH05800.1"/>
    </source>
</evidence>
<reference evidence="1" key="1">
    <citation type="submission" date="2024-05" db="EMBL/GenBank/DDBJ databases">
        <title>Planctomycetes of the genus Singulisphaera possess chitinolytic capabilities.</title>
        <authorList>
            <person name="Ivanova A."/>
        </authorList>
    </citation>
    <scope>NUCLEOTIDE SEQUENCE</scope>
    <source>
        <strain evidence="1">Ch08T</strain>
    </source>
</reference>
<dbReference type="InterPro" id="IPR008878">
    <property type="entry name" value="Transposase_IS66_Orf2"/>
</dbReference>
<proteinExistence type="predicted"/>
<sequence length="122" mass="13852">MVSLSPTVRFWLAAQPVDLRKSFDSLAALVREGLQGDPLSGDVFVFRNKAADRIKLLIWEEDGYAIWYKRLEVGTFRFPPSPEAQPRVEVRAADLVMLLEGIDLSSVKRGKRYHRPVPRATV</sequence>
<dbReference type="AlphaFoldDB" id="A0AAU7CKM0"/>
<accession>A0AAU7CKM0</accession>
<dbReference type="PANTHER" id="PTHR36455:SF1">
    <property type="entry name" value="BLR8292 PROTEIN"/>
    <property type="match status" value="1"/>
</dbReference>
<gene>
    <name evidence="1" type="primary">tnpB</name>
    <name evidence="1" type="ORF">V5E97_07165</name>
</gene>
<dbReference type="PANTHER" id="PTHR36455">
    <property type="match status" value="1"/>
</dbReference>
<dbReference type="RefSeq" id="WP_406698650.1">
    <property type="nucleotide sequence ID" value="NZ_CP155447.1"/>
</dbReference>